<proteinExistence type="predicted"/>
<dbReference type="InterPro" id="IPR004360">
    <property type="entry name" value="Glyas_Fos-R_dOase_dom"/>
</dbReference>
<dbReference type="PANTHER" id="PTHR33993">
    <property type="entry name" value="GLYOXALASE-RELATED"/>
    <property type="match status" value="1"/>
</dbReference>
<dbReference type="Proteomes" id="UP000320184">
    <property type="component" value="Unassembled WGS sequence"/>
</dbReference>
<name>A0A538SMN1_UNCEI</name>
<organism evidence="2 3">
    <name type="scientific">Eiseniibacteriota bacterium</name>
    <dbReference type="NCBI Taxonomy" id="2212470"/>
    <lineage>
        <taxon>Bacteria</taxon>
        <taxon>Candidatus Eiseniibacteriota</taxon>
    </lineage>
</organism>
<dbReference type="Pfam" id="PF00903">
    <property type="entry name" value="Glyoxalase"/>
    <property type="match status" value="1"/>
</dbReference>
<comment type="caution">
    <text evidence="2">The sequence shown here is derived from an EMBL/GenBank/DDBJ whole genome shotgun (WGS) entry which is preliminary data.</text>
</comment>
<evidence type="ECO:0000259" key="1">
    <source>
        <dbReference type="PROSITE" id="PS51819"/>
    </source>
</evidence>
<sequence>MPPTPAHGKVCYVEIPAADIDRSADFYAGVFGWRLRRRGDGRVAFDDATGGVSGTWVVGRRVGSEPGLLLYIMVDSVEETIEAILARGGELVQPVGVDAPEVTARFRDPGGNVIGLYQEPS</sequence>
<protein>
    <submittedName>
        <fullName evidence="2">VOC family protein</fullName>
    </submittedName>
</protein>
<dbReference type="EMBL" id="VBOT01000030">
    <property type="protein sequence ID" value="TMQ52636.1"/>
    <property type="molecule type" value="Genomic_DNA"/>
</dbReference>
<feature type="domain" description="VOC" evidence="1">
    <location>
        <begin position="9"/>
        <end position="119"/>
    </location>
</feature>
<dbReference type="Gene3D" id="3.10.180.10">
    <property type="entry name" value="2,3-Dihydroxybiphenyl 1,2-Dioxygenase, domain 1"/>
    <property type="match status" value="1"/>
</dbReference>
<dbReference type="PANTHER" id="PTHR33993:SF2">
    <property type="entry name" value="VOC DOMAIN-CONTAINING PROTEIN"/>
    <property type="match status" value="1"/>
</dbReference>
<reference evidence="2 3" key="1">
    <citation type="journal article" date="2019" name="Nat. Microbiol.">
        <title>Mediterranean grassland soil C-N compound turnover is dependent on rainfall and depth, and is mediated by genomically divergent microorganisms.</title>
        <authorList>
            <person name="Diamond S."/>
            <person name="Andeer P.F."/>
            <person name="Li Z."/>
            <person name="Crits-Christoph A."/>
            <person name="Burstein D."/>
            <person name="Anantharaman K."/>
            <person name="Lane K.R."/>
            <person name="Thomas B.C."/>
            <person name="Pan C."/>
            <person name="Northen T.R."/>
            <person name="Banfield J.F."/>
        </authorList>
    </citation>
    <scope>NUCLEOTIDE SEQUENCE [LARGE SCALE GENOMIC DNA]</scope>
    <source>
        <strain evidence="2">WS_3</strain>
    </source>
</reference>
<dbReference type="CDD" id="cd07247">
    <property type="entry name" value="SgaA_N_like"/>
    <property type="match status" value="1"/>
</dbReference>
<evidence type="ECO:0000313" key="3">
    <source>
        <dbReference type="Proteomes" id="UP000320184"/>
    </source>
</evidence>
<dbReference type="InterPro" id="IPR037523">
    <property type="entry name" value="VOC_core"/>
</dbReference>
<dbReference type="InterPro" id="IPR052164">
    <property type="entry name" value="Anthracycline_SecMetBiosynth"/>
</dbReference>
<dbReference type="AlphaFoldDB" id="A0A538SMN1"/>
<gene>
    <name evidence="2" type="ORF">E6K73_02560</name>
</gene>
<dbReference type="InterPro" id="IPR029068">
    <property type="entry name" value="Glyas_Bleomycin-R_OHBP_Dase"/>
</dbReference>
<dbReference type="SUPFAM" id="SSF54593">
    <property type="entry name" value="Glyoxalase/Bleomycin resistance protein/Dihydroxybiphenyl dioxygenase"/>
    <property type="match status" value="1"/>
</dbReference>
<accession>A0A538SMN1</accession>
<dbReference type="PROSITE" id="PS51819">
    <property type="entry name" value="VOC"/>
    <property type="match status" value="1"/>
</dbReference>
<evidence type="ECO:0000313" key="2">
    <source>
        <dbReference type="EMBL" id="TMQ52636.1"/>
    </source>
</evidence>